<name>A0ABP0U043_9BRYO</name>
<feature type="domain" description="Phosphoribulokinase/uridine kinase" evidence="2">
    <location>
        <begin position="215"/>
        <end position="340"/>
    </location>
</feature>
<dbReference type="InterPro" id="IPR006083">
    <property type="entry name" value="PRK/URK"/>
</dbReference>
<dbReference type="InterPro" id="IPR027417">
    <property type="entry name" value="P-loop_NTPase"/>
</dbReference>
<accession>A0ABP0U043</accession>
<feature type="compositionally biased region" description="Low complexity" evidence="1">
    <location>
        <begin position="18"/>
        <end position="31"/>
    </location>
</feature>
<gene>
    <name evidence="3" type="ORF">CSSPTR1EN2_LOCUS9821</name>
</gene>
<dbReference type="Gene3D" id="3.40.50.300">
    <property type="entry name" value="P-loop containing nucleotide triphosphate hydrolases"/>
    <property type="match status" value="1"/>
</dbReference>
<sequence length="459" mass="50494">MAAVSMSLVCGKQRPQDSSFHTSISSSSSSSSSLSACLVQSKRQIHHHLVQRQITELGSLRAAQMMAASQRHGQMVAGSQRHGSCWDSRRKATIIVMAGQISQSSETTNVKAAETKKNTSPSISSLVDIYEFICSGPLLAKTGYTKESVAETIDEWLALGVKLSRQLRFNEFALSMSEKVRVYHYYVPVFLWCKRELELHTSKYGEGEDSVPPLVIGISAPQGCGKTTIVYSLEYLFNSLGSRAAAISIDDFYLTAAGQAELAASNCNNGLLKLRGNAGSHDLQLGTDTLKALRSLTSSGMKVKVPRYDKSANAGFGDRADPSKWSEVEGPLKVVLFEGWMLGFEPEDEAAVTAVDPQLVAVNKNLVAYHDAWHKMIDSWVIIQVRDPVWVYTWRQQAEAAMRADGRSGMTDEQVADFVSIYMPAYNAYLPALYKKGPRGASHEHMLRLQIDEDRNPIG</sequence>
<protein>
    <recommendedName>
        <fullName evidence="2">Phosphoribulokinase/uridine kinase domain-containing protein</fullName>
    </recommendedName>
</protein>
<organism evidence="3 4">
    <name type="scientific">Sphagnum troendelagicum</name>
    <dbReference type="NCBI Taxonomy" id="128251"/>
    <lineage>
        <taxon>Eukaryota</taxon>
        <taxon>Viridiplantae</taxon>
        <taxon>Streptophyta</taxon>
        <taxon>Embryophyta</taxon>
        <taxon>Bryophyta</taxon>
        <taxon>Sphagnophytina</taxon>
        <taxon>Sphagnopsida</taxon>
        <taxon>Sphagnales</taxon>
        <taxon>Sphagnaceae</taxon>
        <taxon>Sphagnum</taxon>
    </lineage>
</organism>
<evidence type="ECO:0000313" key="4">
    <source>
        <dbReference type="Proteomes" id="UP001497512"/>
    </source>
</evidence>
<reference evidence="3" key="1">
    <citation type="submission" date="2024-02" db="EMBL/GenBank/DDBJ databases">
        <authorList>
            <consortium name="ELIXIR-Norway"/>
            <consortium name="Elixir Norway"/>
        </authorList>
    </citation>
    <scope>NUCLEOTIDE SEQUENCE</scope>
</reference>
<dbReference type="Proteomes" id="UP001497512">
    <property type="component" value="Chromosome 17"/>
</dbReference>
<dbReference type="PANTHER" id="PTHR10285">
    <property type="entry name" value="URIDINE KINASE"/>
    <property type="match status" value="1"/>
</dbReference>
<dbReference type="EMBL" id="OZ019909">
    <property type="protein sequence ID" value="CAK9209532.1"/>
    <property type="molecule type" value="Genomic_DNA"/>
</dbReference>
<dbReference type="Pfam" id="PF00485">
    <property type="entry name" value="PRK"/>
    <property type="match status" value="1"/>
</dbReference>
<keyword evidence="4" id="KW-1185">Reference proteome</keyword>
<evidence type="ECO:0000259" key="2">
    <source>
        <dbReference type="Pfam" id="PF00485"/>
    </source>
</evidence>
<feature type="region of interest" description="Disordered" evidence="1">
    <location>
        <begin position="1"/>
        <end position="31"/>
    </location>
</feature>
<dbReference type="SUPFAM" id="SSF52540">
    <property type="entry name" value="P-loop containing nucleoside triphosphate hydrolases"/>
    <property type="match status" value="1"/>
</dbReference>
<proteinExistence type="predicted"/>
<evidence type="ECO:0000313" key="3">
    <source>
        <dbReference type="EMBL" id="CAK9209532.1"/>
    </source>
</evidence>
<evidence type="ECO:0000256" key="1">
    <source>
        <dbReference type="SAM" id="MobiDB-lite"/>
    </source>
</evidence>